<feature type="transmembrane region" description="Helical" evidence="13">
    <location>
        <begin position="56"/>
        <end position="77"/>
    </location>
</feature>
<dbReference type="InterPro" id="IPR005804">
    <property type="entry name" value="FA_desaturase_dom"/>
</dbReference>
<evidence type="ECO:0000256" key="3">
    <source>
        <dbReference type="ARBA" id="ARBA00022516"/>
    </source>
</evidence>
<dbReference type="GO" id="GO:0005789">
    <property type="term" value="C:endoplasmic reticulum membrane"/>
    <property type="evidence" value="ECO:0007669"/>
    <property type="project" value="TreeGrafter"/>
</dbReference>
<dbReference type="GO" id="GO:0006636">
    <property type="term" value="P:unsaturated fatty acid biosynthetic process"/>
    <property type="evidence" value="ECO:0007669"/>
    <property type="project" value="TreeGrafter"/>
</dbReference>
<sequence length="316" mass="36969">MNREYISELTDDVNEATTDAVPFKPQLVWKNIILFAILHIGGFWGLWQIITLQVRWQTILNAWLVSFVSVLAITVGNHRFFTHKSFKGNNWFKIVAMLGQTVAGQNSIYTWTRDHRLHHKFSDTDADPHNASRGFFFCHMGWLLQRKHPMVKIKGKTIDMSDLEADPIVMFQKKYYYLLYAILAFGIPISVPALFWGESWSNGILFCYFFRYMITLHGTWTVNSIAHFYGYRPYSKDIRPVESEFVAFISSGEGWHNYHHTFPWDYRAGEYGKKWNFSAKLVDWFASIGWAYDLKCATPEMVGQFSKICTSLWPVY</sequence>
<evidence type="ECO:0000256" key="13">
    <source>
        <dbReference type="SAM" id="Phobius"/>
    </source>
</evidence>
<gene>
    <name evidence="15" type="ORF">NTEN_LOCUS16511</name>
</gene>
<proteinExistence type="inferred from homology"/>
<dbReference type="OrthoDB" id="10260134at2759"/>
<evidence type="ECO:0000259" key="14">
    <source>
        <dbReference type="Pfam" id="PF00487"/>
    </source>
</evidence>
<dbReference type="GO" id="GO:0005506">
    <property type="term" value="F:iron ion binding"/>
    <property type="evidence" value="ECO:0007669"/>
    <property type="project" value="TreeGrafter"/>
</dbReference>
<accession>A0A6H5H2Y0</accession>
<dbReference type="GO" id="GO:0004768">
    <property type="term" value="F:stearoyl-CoA 9-desaturase activity"/>
    <property type="evidence" value="ECO:0007669"/>
    <property type="project" value="TreeGrafter"/>
</dbReference>
<evidence type="ECO:0000256" key="9">
    <source>
        <dbReference type="ARBA" id="ARBA00023098"/>
    </source>
</evidence>
<protein>
    <recommendedName>
        <fullName evidence="14">Fatty acid desaturase domain-containing protein</fullName>
    </recommendedName>
</protein>
<comment type="subcellular location">
    <subcellularLocation>
        <location evidence="1">Membrane</location>
        <topology evidence="1">Multi-pass membrane protein</topology>
    </subcellularLocation>
</comment>
<feature type="transmembrane region" description="Helical" evidence="13">
    <location>
        <begin position="32"/>
        <end position="50"/>
    </location>
</feature>
<keyword evidence="6 13" id="KW-1133">Transmembrane helix</keyword>
<keyword evidence="9" id="KW-0443">Lipid metabolism</keyword>
<feature type="transmembrane region" description="Helical" evidence="13">
    <location>
        <begin position="209"/>
        <end position="229"/>
    </location>
</feature>
<evidence type="ECO:0000256" key="10">
    <source>
        <dbReference type="ARBA" id="ARBA00023136"/>
    </source>
</evidence>
<organism evidence="15 16">
    <name type="scientific">Nesidiocoris tenuis</name>
    <dbReference type="NCBI Taxonomy" id="355587"/>
    <lineage>
        <taxon>Eukaryota</taxon>
        <taxon>Metazoa</taxon>
        <taxon>Ecdysozoa</taxon>
        <taxon>Arthropoda</taxon>
        <taxon>Hexapoda</taxon>
        <taxon>Insecta</taxon>
        <taxon>Pterygota</taxon>
        <taxon>Neoptera</taxon>
        <taxon>Paraneoptera</taxon>
        <taxon>Hemiptera</taxon>
        <taxon>Heteroptera</taxon>
        <taxon>Panheteroptera</taxon>
        <taxon>Cimicomorpha</taxon>
        <taxon>Miridae</taxon>
        <taxon>Dicyphina</taxon>
        <taxon>Nesidiocoris</taxon>
    </lineage>
</organism>
<dbReference type="AlphaFoldDB" id="A0A6H5H2Y0"/>
<dbReference type="PRINTS" id="PR00075">
    <property type="entry name" value="FACDDSATRASE"/>
</dbReference>
<keyword evidence="10 13" id="KW-0472">Membrane</keyword>
<evidence type="ECO:0000256" key="8">
    <source>
        <dbReference type="ARBA" id="ARBA00023004"/>
    </source>
</evidence>
<evidence type="ECO:0000256" key="6">
    <source>
        <dbReference type="ARBA" id="ARBA00022989"/>
    </source>
</evidence>
<dbReference type="Proteomes" id="UP000479000">
    <property type="component" value="Unassembled WGS sequence"/>
</dbReference>
<keyword evidence="5" id="KW-0276">Fatty acid metabolism</keyword>
<dbReference type="PANTHER" id="PTHR11351:SF92">
    <property type="entry name" value="ACYL-COA DESATURASE 2-LIKE PROTEIN"/>
    <property type="match status" value="1"/>
</dbReference>
<keyword evidence="3 12" id="KW-0444">Lipid biosynthesis</keyword>
<comment type="domain">
    <text evidence="12">The histidine box domains are involved in binding the catalytic metal ions.</text>
</comment>
<evidence type="ECO:0000256" key="4">
    <source>
        <dbReference type="ARBA" id="ARBA00022692"/>
    </source>
</evidence>
<feature type="transmembrane region" description="Helical" evidence="13">
    <location>
        <begin position="177"/>
        <end position="197"/>
    </location>
</feature>
<keyword evidence="16" id="KW-1185">Reference proteome</keyword>
<evidence type="ECO:0000256" key="11">
    <source>
        <dbReference type="ARBA" id="ARBA00023160"/>
    </source>
</evidence>
<evidence type="ECO:0000256" key="5">
    <source>
        <dbReference type="ARBA" id="ARBA00022832"/>
    </source>
</evidence>
<evidence type="ECO:0000256" key="12">
    <source>
        <dbReference type="RuleBase" id="RU000581"/>
    </source>
</evidence>
<keyword evidence="4 12" id="KW-0812">Transmembrane</keyword>
<dbReference type="PANTHER" id="PTHR11351">
    <property type="entry name" value="ACYL-COA DESATURASE"/>
    <property type="match status" value="1"/>
</dbReference>
<name>A0A6H5H2Y0_9HEMI</name>
<comment type="similarity">
    <text evidence="2 12">Belongs to the fatty acid desaturase type 1 family.</text>
</comment>
<evidence type="ECO:0000313" key="16">
    <source>
        <dbReference type="Proteomes" id="UP000479000"/>
    </source>
</evidence>
<keyword evidence="11 12" id="KW-0275">Fatty acid biosynthesis</keyword>
<dbReference type="EMBL" id="CADCXU010024228">
    <property type="protein sequence ID" value="CAB0011588.1"/>
    <property type="molecule type" value="Genomic_DNA"/>
</dbReference>
<keyword evidence="8" id="KW-0408">Iron</keyword>
<comment type="cofactor">
    <cofactor evidence="12">
        <name>Fe(2+)</name>
        <dbReference type="ChEBI" id="CHEBI:29033"/>
    </cofactor>
</comment>
<dbReference type="Pfam" id="PF00487">
    <property type="entry name" value="FA_desaturase"/>
    <property type="match status" value="1"/>
</dbReference>
<feature type="domain" description="Fatty acid desaturase" evidence="14">
    <location>
        <begin position="60"/>
        <end position="263"/>
    </location>
</feature>
<evidence type="ECO:0000256" key="7">
    <source>
        <dbReference type="ARBA" id="ARBA00023002"/>
    </source>
</evidence>
<evidence type="ECO:0000256" key="1">
    <source>
        <dbReference type="ARBA" id="ARBA00004141"/>
    </source>
</evidence>
<dbReference type="CDD" id="cd03505">
    <property type="entry name" value="Delta9-FADS-like"/>
    <property type="match status" value="1"/>
</dbReference>
<reference evidence="15 16" key="1">
    <citation type="submission" date="2020-02" db="EMBL/GenBank/DDBJ databases">
        <authorList>
            <person name="Ferguson B K."/>
        </authorList>
    </citation>
    <scope>NUCLEOTIDE SEQUENCE [LARGE SCALE GENOMIC DNA]</scope>
</reference>
<dbReference type="InterPro" id="IPR015876">
    <property type="entry name" value="Acyl-CoA_DS"/>
</dbReference>
<evidence type="ECO:0000313" key="15">
    <source>
        <dbReference type="EMBL" id="CAB0011588.1"/>
    </source>
</evidence>
<evidence type="ECO:0000256" key="2">
    <source>
        <dbReference type="ARBA" id="ARBA00009295"/>
    </source>
</evidence>
<keyword evidence="7 12" id="KW-0560">Oxidoreductase</keyword>